<name>A0AAV8WC93_9CUCU</name>
<dbReference type="PANTHER" id="PTHR21113:SF14">
    <property type="entry name" value="LP24064P"/>
    <property type="match status" value="1"/>
</dbReference>
<feature type="signal peptide" evidence="1">
    <location>
        <begin position="1"/>
        <end position="19"/>
    </location>
</feature>
<comment type="caution">
    <text evidence="3">The sequence shown here is derived from an EMBL/GenBank/DDBJ whole genome shotgun (WGS) entry which is preliminary data.</text>
</comment>
<evidence type="ECO:0000256" key="1">
    <source>
        <dbReference type="SAM" id="SignalP"/>
    </source>
</evidence>
<dbReference type="EMBL" id="JANEYG010000003">
    <property type="protein sequence ID" value="KAJ8924208.1"/>
    <property type="molecule type" value="Genomic_DNA"/>
</dbReference>
<dbReference type="InterPro" id="IPR004302">
    <property type="entry name" value="Cellulose/chitin-bd_N"/>
</dbReference>
<evidence type="ECO:0000259" key="2">
    <source>
        <dbReference type="Pfam" id="PF03067"/>
    </source>
</evidence>
<keyword evidence="4" id="KW-1185">Reference proteome</keyword>
<feature type="domain" description="Chitin-binding type-4" evidence="2">
    <location>
        <begin position="20"/>
        <end position="210"/>
    </location>
</feature>
<proteinExistence type="predicted"/>
<organism evidence="3 4">
    <name type="scientific">Exocentrus adspersus</name>
    <dbReference type="NCBI Taxonomy" id="1586481"/>
    <lineage>
        <taxon>Eukaryota</taxon>
        <taxon>Metazoa</taxon>
        <taxon>Ecdysozoa</taxon>
        <taxon>Arthropoda</taxon>
        <taxon>Hexapoda</taxon>
        <taxon>Insecta</taxon>
        <taxon>Pterygota</taxon>
        <taxon>Neoptera</taxon>
        <taxon>Endopterygota</taxon>
        <taxon>Coleoptera</taxon>
        <taxon>Polyphaga</taxon>
        <taxon>Cucujiformia</taxon>
        <taxon>Chrysomeloidea</taxon>
        <taxon>Cerambycidae</taxon>
        <taxon>Lamiinae</taxon>
        <taxon>Acanthocinini</taxon>
        <taxon>Exocentrus</taxon>
    </lineage>
</organism>
<evidence type="ECO:0000313" key="3">
    <source>
        <dbReference type="EMBL" id="KAJ8924208.1"/>
    </source>
</evidence>
<feature type="chain" id="PRO_5043518881" description="Chitin-binding type-4 domain-containing protein" evidence="1">
    <location>
        <begin position="20"/>
        <end position="213"/>
    </location>
</feature>
<protein>
    <recommendedName>
        <fullName evidence="2">Chitin-binding type-4 domain-containing protein</fullName>
    </recommendedName>
</protein>
<sequence>MKSCLFLLLVAVIAKEVVGHGMMLEPPNRASMWRFDIAGAVPDYDDDGNNCGGLSVQKSLGMKCGVCGDLYTEPHPQDNENTGKLGVGQVVRTYQSGSVIETQIKLTTNHKGTFTYSLCVLEDPSKPEPGEECFQPLTLEGGASSYTIQDQSEGAHLDLVNRVQLPQGLKCDRCVLRWNYRAGNNWGDCGDGTSGLGCGEQETFRSCADIAIV</sequence>
<dbReference type="AlphaFoldDB" id="A0AAV8WC93"/>
<keyword evidence="1" id="KW-0732">Signal</keyword>
<accession>A0AAV8WC93</accession>
<gene>
    <name evidence="3" type="ORF">NQ315_006999</name>
</gene>
<reference evidence="3 4" key="1">
    <citation type="journal article" date="2023" name="Insect Mol. Biol.">
        <title>Genome sequencing provides insights into the evolution of gene families encoding plant cell wall-degrading enzymes in longhorned beetles.</title>
        <authorList>
            <person name="Shin N.R."/>
            <person name="Okamura Y."/>
            <person name="Kirsch R."/>
            <person name="Pauchet Y."/>
        </authorList>
    </citation>
    <scope>NUCLEOTIDE SEQUENCE [LARGE SCALE GENOMIC DNA]</scope>
    <source>
        <strain evidence="3">EAD_L_NR</strain>
    </source>
</reference>
<dbReference type="Proteomes" id="UP001159042">
    <property type="component" value="Unassembled WGS sequence"/>
</dbReference>
<dbReference type="PANTHER" id="PTHR21113">
    <property type="entry name" value="AGAP001705-PA"/>
    <property type="match status" value="1"/>
</dbReference>
<dbReference type="Pfam" id="PF03067">
    <property type="entry name" value="LPMO_10"/>
    <property type="match status" value="1"/>
</dbReference>
<evidence type="ECO:0000313" key="4">
    <source>
        <dbReference type="Proteomes" id="UP001159042"/>
    </source>
</evidence>